<proteinExistence type="predicted"/>
<comment type="caution">
    <text evidence="1">The sequence shown here is derived from an EMBL/GenBank/DDBJ whole genome shotgun (WGS) entry which is preliminary data.</text>
</comment>
<dbReference type="AlphaFoldDB" id="A0A9N9IVA0"/>
<reference evidence="1" key="1">
    <citation type="submission" date="2021-06" db="EMBL/GenBank/DDBJ databases">
        <authorList>
            <person name="Kallberg Y."/>
            <person name="Tangrot J."/>
            <person name="Rosling A."/>
        </authorList>
    </citation>
    <scope>NUCLEOTIDE SEQUENCE</scope>
    <source>
        <strain evidence="1">87-6 pot B 2015</strain>
    </source>
</reference>
<feature type="non-terminal residue" evidence="1">
    <location>
        <position position="1"/>
    </location>
</feature>
<gene>
    <name evidence="1" type="ORF">FMOSSE_LOCUS16502</name>
</gene>
<dbReference type="Proteomes" id="UP000789375">
    <property type="component" value="Unassembled WGS sequence"/>
</dbReference>
<keyword evidence="2" id="KW-1185">Reference proteome</keyword>
<name>A0A9N9IVA0_FUNMO</name>
<evidence type="ECO:0000313" key="1">
    <source>
        <dbReference type="EMBL" id="CAG8748075.1"/>
    </source>
</evidence>
<organism evidence="1 2">
    <name type="scientific">Funneliformis mosseae</name>
    <name type="common">Endomycorrhizal fungus</name>
    <name type="synonym">Glomus mosseae</name>
    <dbReference type="NCBI Taxonomy" id="27381"/>
    <lineage>
        <taxon>Eukaryota</taxon>
        <taxon>Fungi</taxon>
        <taxon>Fungi incertae sedis</taxon>
        <taxon>Mucoromycota</taxon>
        <taxon>Glomeromycotina</taxon>
        <taxon>Glomeromycetes</taxon>
        <taxon>Glomerales</taxon>
        <taxon>Glomeraceae</taxon>
        <taxon>Funneliformis</taxon>
    </lineage>
</organism>
<protein>
    <submittedName>
        <fullName evidence="1">5060_t:CDS:1</fullName>
    </submittedName>
</protein>
<evidence type="ECO:0000313" key="2">
    <source>
        <dbReference type="Proteomes" id="UP000789375"/>
    </source>
</evidence>
<sequence>PAKEIEKLINEIKGEVRKKITDAFPGGLPYVKPEPLLYTSGSNWEYQPDPSLKQILRRELKNHYENFILGRFDKLNLPIYLFLSGAGTGKSRNANEFHQTAITCLPAQEDEELLTRIKEAWVFL</sequence>
<feature type="non-terminal residue" evidence="1">
    <location>
        <position position="124"/>
    </location>
</feature>
<dbReference type="EMBL" id="CAJVPP010023742">
    <property type="protein sequence ID" value="CAG8748075.1"/>
    <property type="molecule type" value="Genomic_DNA"/>
</dbReference>
<accession>A0A9N9IVA0</accession>